<dbReference type="PROSITE" id="PS00362">
    <property type="entry name" value="RIBOSOMAL_S15"/>
    <property type="match status" value="1"/>
</dbReference>
<comment type="caution">
    <text evidence="7">The sequence shown here is derived from an EMBL/GenBank/DDBJ whole genome shotgun (WGS) entry which is preliminary data.</text>
</comment>
<organism evidence="7 8">
    <name type="scientific">Candidatus Shapirobacteria bacterium GW2011_GWE1_38_10</name>
    <dbReference type="NCBI Taxonomy" id="1618488"/>
    <lineage>
        <taxon>Bacteria</taxon>
        <taxon>Candidatus Shapironibacteriota</taxon>
    </lineage>
</organism>
<keyword evidence="4 6" id="KW-0694">RNA-binding</keyword>
<comment type="function">
    <text evidence="4 6">One of the primary rRNA binding proteins, it binds directly to 16S rRNA where it helps nucleate assembly of the platform of the 30S subunit by binding and bridging several RNA helices of the 16S rRNA.</text>
</comment>
<keyword evidence="1 4" id="KW-0689">Ribosomal protein</keyword>
<comment type="similarity">
    <text evidence="4 5">Belongs to the universal ribosomal protein uS15 family.</text>
</comment>
<reference evidence="7 8" key="1">
    <citation type="journal article" date="2015" name="Nature">
        <title>rRNA introns, odd ribosomes, and small enigmatic genomes across a large radiation of phyla.</title>
        <authorList>
            <person name="Brown C.T."/>
            <person name="Hug L.A."/>
            <person name="Thomas B.C."/>
            <person name="Sharon I."/>
            <person name="Castelle C.J."/>
            <person name="Singh A."/>
            <person name="Wilkins M.J."/>
            <person name="Williams K.H."/>
            <person name="Banfield J.F."/>
        </authorList>
    </citation>
    <scope>NUCLEOTIDE SEQUENCE [LARGE SCALE GENOMIC DNA]</scope>
</reference>
<dbReference type="GO" id="GO:0019843">
    <property type="term" value="F:rRNA binding"/>
    <property type="evidence" value="ECO:0007669"/>
    <property type="project" value="UniProtKB-UniRule"/>
</dbReference>
<dbReference type="Proteomes" id="UP000034231">
    <property type="component" value="Unassembled WGS sequence"/>
</dbReference>
<keyword evidence="2 4" id="KW-0687">Ribonucleoprotein</keyword>
<dbReference type="GO" id="GO:0022627">
    <property type="term" value="C:cytosolic small ribosomal subunit"/>
    <property type="evidence" value="ECO:0007669"/>
    <property type="project" value="TreeGrafter"/>
</dbReference>
<protein>
    <recommendedName>
        <fullName evidence="4">Small ribosomal subunit protein uS15</fullName>
    </recommendedName>
</protein>
<sequence>MALTTEEKSEIIAKYSQAKGDTGSPEIQVAILSKEIEKLQGHLGENKHDSPAKRGLLSKLAKRRRLLRYLSIHNEERYAKIVTGLNLKK</sequence>
<comment type="function">
    <text evidence="4">Forms an intersubunit bridge (bridge B4) with the 23S rRNA of the 50S subunit in the ribosome.</text>
</comment>
<evidence type="ECO:0000256" key="6">
    <source>
        <dbReference type="RuleBase" id="RU004524"/>
    </source>
</evidence>
<evidence type="ECO:0000256" key="3">
    <source>
        <dbReference type="ARBA" id="ARBA00064542"/>
    </source>
</evidence>
<gene>
    <name evidence="4" type="primary">rpsO</name>
    <name evidence="7" type="ORF">US68_C0010G0090</name>
</gene>
<evidence type="ECO:0000256" key="5">
    <source>
        <dbReference type="RuleBase" id="RU003919"/>
    </source>
</evidence>
<dbReference type="NCBIfam" id="TIGR00952">
    <property type="entry name" value="S15_bact"/>
    <property type="match status" value="1"/>
</dbReference>
<evidence type="ECO:0000313" key="7">
    <source>
        <dbReference type="EMBL" id="KKQ49956.1"/>
    </source>
</evidence>
<dbReference type="InterPro" id="IPR005290">
    <property type="entry name" value="Ribosomal_uS15_bac-type"/>
</dbReference>
<dbReference type="GO" id="GO:0006412">
    <property type="term" value="P:translation"/>
    <property type="evidence" value="ECO:0007669"/>
    <property type="project" value="UniProtKB-UniRule"/>
</dbReference>
<dbReference type="Pfam" id="PF00312">
    <property type="entry name" value="Ribosomal_S15"/>
    <property type="match status" value="1"/>
</dbReference>
<dbReference type="PANTHER" id="PTHR23321:SF26">
    <property type="entry name" value="SMALL RIBOSOMAL SUBUNIT PROTEIN US15M"/>
    <property type="match status" value="1"/>
</dbReference>
<name>A0A0G0LB99_9BACT</name>
<dbReference type="AlphaFoldDB" id="A0A0G0LB99"/>
<dbReference type="PANTHER" id="PTHR23321">
    <property type="entry name" value="RIBOSOMAL PROTEIN S15, BACTERIAL AND ORGANELLAR"/>
    <property type="match status" value="1"/>
</dbReference>
<evidence type="ECO:0000256" key="4">
    <source>
        <dbReference type="HAMAP-Rule" id="MF_01343"/>
    </source>
</evidence>
<evidence type="ECO:0000256" key="2">
    <source>
        <dbReference type="ARBA" id="ARBA00023274"/>
    </source>
</evidence>
<keyword evidence="4 6" id="KW-0699">rRNA-binding</keyword>
<dbReference type="EMBL" id="LBTX01000010">
    <property type="protein sequence ID" value="KKQ49956.1"/>
    <property type="molecule type" value="Genomic_DNA"/>
</dbReference>
<evidence type="ECO:0000313" key="8">
    <source>
        <dbReference type="Proteomes" id="UP000034231"/>
    </source>
</evidence>
<dbReference type="SUPFAM" id="SSF47060">
    <property type="entry name" value="S15/NS1 RNA-binding domain"/>
    <property type="match status" value="1"/>
</dbReference>
<comment type="subunit">
    <text evidence="3 4">Part of the 30S ribosomal subunit. Forms a bridge to the 50S subunit in the 70S ribosome, contacting the 23S rRNA.</text>
</comment>
<accession>A0A0G0LB99</accession>
<dbReference type="SMART" id="SM01387">
    <property type="entry name" value="Ribosomal_S15"/>
    <property type="match status" value="1"/>
</dbReference>
<dbReference type="FunFam" id="1.10.287.10:FF:000002">
    <property type="entry name" value="30S ribosomal protein S15"/>
    <property type="match status" value="1"/>
</dbReference>
<dbReference type="InterPro" id="IPR009068">
    <property type="entry name" value="uS15_NS1_RNA-bd_sf"/>
</dbReference>
<proteinExistence type="inferred from homology"/>
<dbReference type="GO" id="GO:0003735">
    <property type="term" value="F:structural constituent of ribosome"/>
    <property type="evidence" value="ECO:0007669"/>
    <property type="project" value="InterPro"/>
</dbReference>
<dbReference type="InterPro" id="IPR000589">
    <property type="entry name" value="Ribosomal_uS15"/>
</dbReference>
<dbReference type="HAMAP" id="MF_01343_B">
    <property type="entry name" value="Ribosomal_uS15_B"/>
    <property type="match status" value="1"/>
</dbReference>
<dbReference type="CDD" id="cd00353">
    <property type="entry name" value="Ribosomal_S15p_S13e"/>
    <property type="match status" value="1"/>
</dbReference>
<dbReference type="PATRIC" id="fig|1618488.3.peg.659"/>
<dbReference type="Gene3D" id="1.10.287.10">
    <property type="entry name" value="S15/NS1, RNA-binding"/>
    <property type="match status" value="1"/>
</dbReference>
<evidence type="ECO:0000256" key="1">
    <source>
        <dbReference type="ARBA" id="ARBA00022980"/>
    </source>
</evidence>